<dbReference type="AlphaFoldDB" id="A0A1J7ITT0"/>
<accession>A0A1J7ITT0</accession>
<protein>
    <submittedName>
        <fullName evidence="1">Uncharacterized protein</fullName>
    </submittedName>
</protein>
<reference evidence="1 2" key="1">
    <citation type="submission" date="2016-10" db="EMBL/GenBank/DDBJ databases">
        <title>Draft genome sequence of Coniochaeta ligniaria NRRL30616, a lignocellulolytic fungus for bioabatement of inhibitors in plant biomass hydrolysates.</title>
        <authorList>
            <consortium name="DOE Joint Genome Institute"/>
            <person name="Jimenez D.J."/>
            <person name="Hector R.E."/>
            <person name="Riley R."/>
            <person name="Sun H."/>
            <person name="Grigoriev I.V."/>
            <person name="Van Elsas J.D."/>
            <person name="Nichols N.N."/>
        </authorList>
    </citation>
    <scope>NUCLEOTIDE SEQUENCE [LARGE SCALE GENOMIC DNA]</scope>
    <source>
        <strain evidence="1 2">NRRL 30616</strain>
    </source>
</reference>
<dbReference type="EMBL" id="KV875103">
    <property type="protein sequence ID" value="OIW24513.1"/>
    <property type="molecule type" value="Genomic_DNA"/>
</dbReference>
<sequence length="115" mass="11804">MTSPIPETGVGIEWGLLPVARAQAGATAIRSDDGEHEAFGVHAAASVGGYTGLDATATAYKYETEGAKLKLGLGVDTGAGVRDGTAQISVLGTGLSFGRETGFKFLGSEFKLKLW</sequence>
<keyword evidence="2" id="KW-1185">Reference proteome</keyword>
<name>A0A1J7ITT0_9PEZI</name>
<organism evidence="1 2">
    <name type="scientific">Coniochaeta ligniaria NRRL 30616</name>
    <dbReference type="NCBI Taxonomy" id="1408157"/>
    <lineage>
        <taxon>Eukaryota</taxon>
        <taxon>Fungi</taxon>
        <taxon>Dikarya</taxon>
        <taxon>Ascomycota</taxon>
        <taxon>Pezizomycotina</taxon>
        <taxon>Sordariomycetes</taxon>
        <taxon>Sordariomycetidae</taxon>
        <taxon>Coniochaetales</taxon>
        <taxon>Coniochaetaceae</taxon>
        <taxon>Coniochaeta</taxon>
    </lineage>
</organism>
<gene>
    <name evidence="1" type="ORF">CONLIGDRAFT_636692</name>
</gene>
<dbReference type="OrthoDB" id="674604at2759"/>
<dbReference type="InParanoid" id="A0A1J7ITT0"/>
<evidence type="ECO:0000313" key="1">
    <source>
        <dbReference type="EMBL" id="OIW24513.1"/>
    </source>
</evidence>
<proteinExistence type="predicted"/>
<dbReference type="Proteomes" id="UP000182658">
    <property type="component" value="Unassembled WGS sequence"/>
</dbReference>
<evidence type="ECO:0000313" key="2">
    <source>
        <dbReference type="Proteomes" id="UP000182658"/>
    </source>
</evidence>